<feature type="compositionally biased region" description="Polar residues" evidence="10">
    <location>
        <begin position="553"/>
        <end position="566"/>
    </location>
</feature>
<feature type="compositionally biased region" description="Low complexity" evidence="10">
    <location>
        <begin position="2131"/>
        <end position="2150"/>
    </location>
</feature>
<dbReference type="PANTHER" id="PTHR23043:SF17">
    <property type="entry name" value="PROTEIN SIMILAR"/>
    <property type="match status" value="1"/>
</dbReference>
<evidence type="ECO:0000256" key="7">
    <source>
        <dbReference type="ARBA" id="ARBA00023163"/>
    </source>
</evidence>
<dbReference type="InterPro" id="IPR035965">
    <property type="entry name" value="PAS-like_dom_sf"/>
</dbReference>
<feature type="region of interest" description="Disordered" evidence="10">
    <location>
        <begin position="739"/>
        <end position="770"/>
    </location>
</feature>
<reference evidence="13" key="1">
    <citation type="submission" date="2015-07" db="EMBL/GenBank/DDBJ databases">
        <title>MeaNS - Measles Nucleotide Surveillance Program.</title>
        <authorList>
            <person name="Tran T."/>
            <person name="Druce J."/>
        </authorList>
    </citation>
    <scope>NUCLEOTIDE SEQUENCE</scope>
    <source>
        <strain evidence="13">UCB-OBI-ISO-001</strain>
        <tissue evidence="13">Gonad</tissue>
    </source>
</reference>
<evidence type="ECO:0000256" key="10">
    <source>
        <dbReference type="SAM" id="MobiDB-lite"/>
    </source>
</evidence>
<keyword evidence="5" id="KW-0238">DNA-binding</keyword>
<feature type="compositionally biased region" description="Low complexity" evidence="10">
    <location>
        <begin position="751"/>
        <end position="765"/>
    </location>
</feature>
<organism evidence="13">
    <name type="scientific">Octopus bimaculoides</name>
    <name type="common">California two-spotted octopus</name>
    <dbReference type="NCBI Taxonomy" id="37653"/>
    <lineage>
        <taxon>Eukaryota</taxon>
        <taxon>Metazoa</taxon>
        <taxon>Spiralia</taxon>
        <taxon>Lophotrochozoa</taxon>
        <taxon>Mollusca</taxon>
        <taxon>Cephalopoda</taxon>
        <taxon>Coleoidea</taxon>
        <taxon>Octopodiformes</taxon>
        <taxon>Octopoda</taxon>
        <taxon>Incirrata</taxon>
        <taxon>Octopodidae</taxon>
        <taxon>Octopus</taxon>
    </lineage>
</organism>
<feature type="compositionally biased region" description="Polar residues" evidence="10">
    <location>
        <begin position="84"/>
        <end position="98"/>
    </location>
</feature>
<evidence type="ECO:0000313" key="13">
    <source>
        <dbReference type="EMBL" id="KOF88142.1"/>
    </source>
</evidence>
<feature type="region of interest" description="Disordered" evidence="10">
    <location>
        <begin position="1225"/>
        <end position="1275"/>
    </location>
</feature>
<feature type="compositionally biased region" description="Basic and acidic residues" evidence="10">
    <location>
        <begin position="525"/>
        <end position="537"/>
    </location>
</feature>
<feature type="compositionally biased region" description="Polar residues" evidence="10">
    <location>
        <begin position="1232"/>
        <end position="1254"/>
    </location>
</feature>
<feature type="compositionally biased region" description="Acidic residues" evidence="10">
    <location>
        <begin position="321"/>
        <end position="339"/>
    </location>
</feature>
<feature type="region of interest" description="Disordered" evidence="10">
    <location>
        <begin position="1582"/>
        <end position="1601"/>
    </location>
</feature>
<dbReference type="GO" id="GO:0000981">
    <property type="term" value="F:DNA-binding transcription factor activity, RNA polymerase II-specific"/>
    <property type="evidence" value="ECO:0007669"/>
    <property type="project" value="TreeGrafter"/>
</dbReference>
<feature type="compositionally biased region" description="Basic and acidic residues" evidence="10">
    <location>
        <begin position="340"/>
        <end position="376"/>
    </location>
</feature>
<dbReference type="InterPro" id="IPR011598">
    <property type="entry name" value="bHLH_dom"/>
</dbReference>
<feature type="compositionally biased region" description="Low complexity" evidence="10">
    <location>
        <begin position="1255"/>
        <end position="1271"/>
    </location>
</feature>
<proteinExistence type="predicted"/>
<evidence type="ECO:0000256" key="6">
    <source>
        <dbReference type="ARBA" id="ARBA00023159"/>
    </source>
</evidence>
<evidence type="ECO:0000256" key="8">
    <source>
        <dbReference type="ARBA" id="ARBA00023242"/>
    </source>
</evidence>
<evidence type="ECO:0000259" key="12">
    <source>
        <dbReference type="PROSITE" id="PS50888"/>
    </source>
</evidence>
<evidence type="ECO:0000256" key="5">
    <source>
        <dbReference type="ARBA" id="ARBA00023125"/>
    </source>
</evidence>
<feature type="region of interest" description="Disordered" evidence="10">
    <location>
        <begin position="2214"/>
        <end position="2249"/>
    </location>
</feature>
<feature type="region of interest" description="Disordered" evidence="10">
    <location>
        <begin position="452"/>
        <end position="566"/>
    </location>
</feature>
<feature type="region of interest" description="Disordered" evidence="10">
    <location>
        <begin position="866"/>
        <end position="941"/>
    </location>
</feature>
<dbReference type="KEGG" id="obi:106870896"/>
<dbReference type="InterPro" id="IPR013655">
    <property type="entry name" value="PAS_fold_3"/>
</dbReference>
<evidence type="ECO:0000259" key="11">
    <source>
        <dbReference type="PROSITE" id="PS50112"/>
    </source>
</evidence>
<dbReference type="InterPro" id="IPR014887">
    <property type="entry name" value="HIF-1_CTAD"/>
</dbReference>
<feature type="region of interest" description="Disordered" evidence="10">
    <location>
        <begin position="2168"/>
        <end position="2194"/>
    </location>
</feature>
<keyword evidence="2" id="KW-0677">Repeat</keyword>
<dbReference type="Gene3D" id="4.10.280.10">
    <property type="entry name" value="Helix-loop-helix DNA-binding domain"/>
    <property type="match status" value="1"/>
</dbReference>
<evidence type="ECO:0000256" key="3">
    <source>
        <dbReference type="ARBA" id="ARBA00022843"/>
    </source>
</evidence>
<gene>
    <name evidence="13" type="ORF">OCBIM_22015406mg</name>
</gene>
<sequence length="2318" mass="253716">MDKKTKPRRNSEKRREKSRDAARQRRNQETHIFTELADTLPLAKGKTRQLDKASIMRLTLCLMKQHEIRLSVKDTRQTVFDQTESFNANNNGSHVNSITDDDQSDADANSNTQSFSPKNNTRTAEDNNQPTITGNHSPSRECSSLDEAVVAQLYAKALDGFVIILSRDGEIVDVSEHVGKYLGIQQIDLLGQNIYEYIHPCDHEQLRSELGPSRAHRTAGVDTLPSPRQVFSLRVKSTLTAKGRNINLKSASYKVIKFSGQLLCPTGDINFFQSSSATSPASSSSSTSSSTACLPYSSSSPLDKASLQKKLAKHVAASTDADNDSDGEDGDDDDDDDVVVIEKKEFKSEANDDDEYSRQEIKTEKQIGEEGGDSRGGRGSCDQGPLHPGHHPNKHSPPQHCLQSEHLHHTSSSLHQQSSSLATSPITIKEETENGSFTCEAQVVGNSLSRLLKLPLHQHPPTDDDDDDDDSNKMADHVDDKGGETGSHQKGEGHHHVGRFRDNLKQKQDNDDEAKSGDSSDATADQEHKDSKCDDTAKMLSPCATPANRSRHVSGNSSDSSSAETGNARTGTAYFVAFGEPIPHPSNIEIPLGSQTFLSQHSMDMRFTIWDEKIKELVGYSSEDIIGHSIYEYYHGLDAETVGQAFKELMTKGQITTGQYRFLAKQGGHVWLTTQATVIYDNRTQKPLYVVCVHSVLSEIENQHEILSMVQQPLSSQSQPQTPSAKQSFHPQIEDLVHTNNSNTKHTNDHSVTSSSSSSSSTSTSATRKISMDRTQSYSLLVAPKVATSEAESQLLVKCKKENVVNLSSGGHLLGNNNNDDTKRSKDGRPLLTYKISKFTPPLSSTSSSLSSHKFVLSKLGDLVSQREAGPKSCDSRFYSQKDRHSIGPGFGGNKEEGEQQGEQRSLKKFKRKATNNEEERVNHNNNNMESNEYRSEKPLVKEENSIVDVVSCKDGAMSEDYKEEDSSKLKWRKRHPGSVVVNAFDTGIGAKMDVDEDDCFIDDSEVKETGETEMDLNQRMAKGNDVVMTEVIMANDFDTGTNYTTIEVSENGGRRVPVKMVDGRVEDKEMDFRKKKNEDEDNTIEMKMDDRDNRFDIGIRDYRNEANGNYEEDSEMAILEISASKQKAESNRQRKMKKKMKDDLNDNDPTRMSPPLPAISKKKKRTTTKTIEFMKEMKIASQESSVFSPHSLGYSLASPDFTAAPPALICDDDGNVCDAVVVASTEESQHRSPQSSGIASSDNRGLDNLGQTCQPWQSHQNHSSSHSPGPLLNTEKIFAPRTKDMDENLYINKNSTNIATIPTSFLSEANNKNNNSNNTTSSHDPAVTGSNGNAGSSTTGVTNMLIDDLVSPTTTLLLDEQGDSSSTTDCMNAFDDLTFRAPSAGDVCIDLSVPSSFETAFKVPTLDADDAYMNEVSMTEICDNKPRCLPVPDLSPQLQDFSIEEPEYDILQATLSSPNEGSLLLSPDIGDMLYSKDILSLANKTEASLDKGLMQTPPFHNSPSLQKSPSPVMLVNNSCNRNNSPGLSLSPNPESNFNIFASNKGPVITSMQQAPIPSNPNPNGHLQGGGERFLSKVVFNRSSPEPSLQQQVQPRTMKSNMNYPNPTQKAEELQQMFALNKEGSITEHPIASNLSPPPNPKLPPEKLQKYLFAFERSPGISMSEKEISQLLVTASPQGLIPIPNPDTGPNQTLMHIGKELPIQSVATKLKGPTPGKVRRLESMIMPEDSQFQGREGGGGSGDGGGSGTVQQGFQWNTAQARQLISEYGSGNNNKDSVLRNLLVSGEDRNNGYFVNQHMGSPYLMTQTPPESLPKLDNSFIPAFTGRRQTTQNPISVNTAITAAAANPIGNQHNDGNNNGSSMSTNSVKPTTNQPEEQNWAWWWALKTTVTSPTLTSPSSVITTSSCNSSQNIRVSNSMNGTTTNITSPLVLGSPNPPYDKRALFGEDLVGVGQLDQRELNAATRVSNPVKSTIIPTVRKGCLLPNSLQSDSPNDIQALYGERLPQAKGNPTFDVSHSVENPIRVTGTIANNAATSSSSNSSSSSSTRRMSSFLFDDCRALFGVDHLPGGQNDQALSNTMTKGSHSAEDTIMTGLSNAKSSSSSYDIRTLFGVDLIPAGQLNRVSNSREGTPPSSTTTTTTTTNTTTTPNDSSEEDNVWQLVARRTFSINSSATNSPRDAETDDHFEYNDDDDHLLVSNGDKLSLLRNGSNSMATESLSEAEQSPLDMTGIQNKNNNRNSGIQAPNTLNNSMKYNRVQIPKHQNLMRPYTFTTDLAAASKWLPRLTQTDCEVNAPVWSGDRLLNGTELLRALDMENIF</sequence>
<dbReference type="Pfam" id="PF08447">
    <property type="entry name" value="PAS_3"/>
    <property type="match status" value="1"/>
</dbReference>
<feature type="region of interest" description="Disordered" evidence="10">
    <location>
        <begin position="1310"/>
        <end position="1341"/>
    </location>
</feature>
<feature type="domain" description="BHLH" evidence="12">
    <location>
        <begin position="13"/>
        <end position="66"/>
    </location>
</feature>
<keyword evidence="3" id="KW-0832">Ubl conjugation</keyword>
<dbReference type="CDD" id="cd11433">
    <property type="entry name" value="bHLH-PAS_HIF"/>
    <property type="match status" value="1"/>
</dbReference>
<feature type="domain" description="PAS" evidence="11">
    <location>
        <begin position="146"/>
        <end position="210"/>
    </location>
</feature>
<dbReference type="Gene3D" id="3.30.450.20">
    <property type="entry name" value="PAS domain"/>
    <property type="match status" value="2"/>
</dbReference>
<feature type="region of interest" description="Disordered" evidence="10">
    <location>
        <begin position="807"/>
        <end position="828"/>
    </location>
</feature>
<feature type="compositionally biased region" description="Low complexity" evidence="10">
    <location>
        <begin position="410"/>
        <end position="421"/>
    </location>
</feature>
<dbReference type="InterPro" id="IPR001610">
    <property type="entry name" value="PAC"/>
</dbReference>
<feature type="compositionally biased region" description="Low complexity" evidence="10">
    <location>
        <begin position="1849"/>
        <end position="1867"/>
    </location>
</feature>
<dbReference type="SMART" id="SM00353">
    <property type="entry name" value="HLH"/>
    <property type="match status" value="1"/>
</dbReference>
<dbReference type="PROSITE" id="PS50888">
    <property type="entry name" value="BHLH"/>
    <property type="match status" value="1"/>
</dbReference>
<keyword evidence="4" id="KW-0805">Transcription regulation</keyword>
<feature type="compositionally biased region" description="Polar residues" evidence="10">
    <location>
        <begin position="2230"/>
        <end position="2249"/>
    </location>
</feature>
<feature type="region of interest" description="Disordered" evidence="10">
    <location>
        <begin position="316"/>
        <end position="429"/>
    </location>
</feature>
<dbReference type="NCBIfam" id="TIGR00229">
    <property type="entry name" value="sensory_box"/>
    <property type="match status" value="1"/>
</dbReference>
<evidence type="ECO:0000256" key="9">
    <source>
        <dbReference type="ARBA" id="ARBA00023278"/>
    </source>
</evidence>
<feature type="compositionally biased region" description="Polar residues" evidence="10">
    <location>
        <begin position="2168"/>
        <end position="2177"/>
    </location>
</feature>
<feature type="region of interest" description="Disordered" evidence="10">
    <location>
        <begin position="1"/>
        <end position="28"/>
    </location>
</feature>
<evidence type="ECO:0000256" key="4">
    <source>
        <dbReference type="ARBA" id="ARBA00023015"/>
    </source>
</evidence>
<dbReference type="SUPFAM" id="SSF55785">
    <property type="entry name" value="PYP-like sensor domain (PAS domain)"/>
    <property type="match status" value="2"/>
</dbReference>
<dbReference type="InterPro" id="IPR036638">
    <property type="entry name" value="HLH_DNA-bd_sf"/>
</dbReference>
<feature type="region of interest" description="Disordered" evidence="10">
    <location>
        <begin position="1729"/>
        <end position="1752"/>
    </location>
</feature>
<feature type="compositionally biased region" description="Low complexity" evidence="10">
    <location>
        <begin position="1311"/>
        <end position="1341"/>
    </location>
</feature>
<keyword evidence="8" id="KW-0539">Nucleus</keyword>
<dbReference type="GO" id="GO:0000977">
    <property type="term" value="F:RNA polymerase II transcription regulatory region sequence-specific DNA binding"/>
    <property type="evidence" value="ECO:0007669"/>
    <property type="project" value="TreeGrafter"/>
</dbReference>
<keyword evidence="6" id="KW-0010">Activator</keyword>
<protein>
    <submittedName>
        <fullName evidence="13">Uncharacterized protein</fullName>
    </submittedName>
</protein>
<dbReference type="OrthoDB" id="6021714at2759"/>
<feature type="region of interest" description="Disordered" evidence="10">
    <location>
        <begin position="1849"/>
        <end position="1874"/>
    </location>
</feature>
<feature type="compositionally biased region" description="Gly residues" evidence="10">
    <location>
        <begin position="1735"/>
        <end position="1748"/>
    </location>
</feature>
<feature type="compositionally biased region" description="Basic and acidic residues" evidence="10">
    <location>
        <begin position="2178"/>
        <end position="2188"/>
    </location>
</feature>
<evidence type="ECO:0000256" key="1">
    <source>
        <dbReference type="ARBA" id="ARBA00004123"/>
    </source>
</evidence>
<accession>A0A0L8HG05</accession>
<comment type="subcellular location">
    <subcellularLocation>
        <location evidence="1">Nucleus</location>
    </subcellularLocation>
</comment>
<dbReference type="STRING" id="37653.A0A0L8HG05"/>
<dbReference type="Pfam" id="PF23171">
    <property type="entry name" value="bHLH_HIF1A"/>
    <property type="match status" value="1"/>
</dbReference>
<keyword evidence="9" id="KW-0379">Hydroxylation</keyword>
<dbReference type="Pfam" id="PF08778">
    <property type="entry name" value="HIF-1a_CTAD"/>
    <property type="match status" value="1"/>
</dbReference>
<dbReference type="EMBL" id="KQ418240">
    <property type="protein sequence ID" value="KOF88142.1"/>
    <property type="molecule type" value="Genomic_DNA"/>
</dbReference>
<name>A0A0L8HG05_OCTBM</name>
<dbReference type="InterPro" id="IPR000014">
    <property type="entry name" value="PAS"/>
</dbReference>
<feature type="region of interest" description="Disordered" evidence="10">
    <location>
        <begin position="84"/>
        <end position="141"/>
    </location>
</feature>
<feature type="region of interest" description="Disordered" evidence="10">
    <location>
        <begin position="2122"/>
        <end position="2156"/>
    </location>
</feature>
<feature type="region of interest" description="Disordered" evidence="10">
    <location>
        <begin position="1124"/>
        <end position="1167"/>
    </location>
</feature>
<feature type="compositionally biased region" description="Basic and acidic residues" evidence="10">
    <location>
        <begin position="932"/>
        <end position="941"/>
    </location>
</feature>
<dbReference type="InterPro" id="IPR013767">
    <property type="entry name" value="PAS_fold"/>
</dbReference>
<feature type="region of interest" description="Disordered" evidence="10">
    <location>
        <begin position="275"/>
        <end position="299"/>
    </location>
</feature>
<dbReference type="SMART" id="SM00091">
    <property type="entry name" value="PAS"/>
    <property type="match status" value="2"/>
</dbReference>
<dbReference type="PANTHER" id="PTHR23043">
    <property type="entry name" value="HYPOXIA-INDUCIBLE FACTOR 1 ALPHA"/>
    <property type="match status" value="1"/>
</dbReference>
<dbReference type="GO" id="GO:0005634">
    <property type="term" value="C:nucleus"/>
    <property type="evidence" value="ECO:0007669"/>
    <property type="project" value="UniProtKB-SubCell"/>
</dbReference>
<dbReference type="FunFam" id="3.30.450.20:FF:000015">
    <property type="entry name" value="Hypoxia-inducible factor 1-alpha isoform 1"/>
    <property type="match status" value="1"/>
</dbReference>
<dbReference type="SMART" id="SM00086">
    <property type="entry name" value="PAC"/>
    <property type="match status" value="1"/>
</dbReference>
<dbReference type="Pfam" id="PF00989">
    <property type="entry name" value="PAS"/>
    <property type="match status" value="1"/>
</dbReference>
<feature type="compositionally biased region" description="Polar residues" evidence="10">
    <location>
        <begin position="113"/>
        <end position="141"/>
    </location>
</feature>
<feature type="compositionally biased region" description="Basic and acidic residues" evidence="10">
    <location>
        <begin position="471"/>
        <end position="518"/>
    </location>
</feature>
<dbReference type="GO" id="GO:0071456">
    <property type="term" value="P:cellular response to hypoxia"/>
    <property type="evidence" value="ECO:0007669"/>
    <property type="project" value="TreeGrafter"/>
</dbReference>
<feature type="compositionally biased region" description="Low complexity" evidence="10">
    <location>
        <begin position="807"/>
        <end position="819"/>
    </location>
</feature>
<dbReference type="CDD" id="cd00130">
    <property type="entry name" value="PAS"/>
    <property type="match status" value="2"/>
</dbReference>
<dbReference type="PROSITE" id="PS50112">
    <property type="entry name" value="PAS"/>
    <property type="match status" value="2"/>
</dbReference>
<dbReference type="GO" id="GO:0046983">
    <property type="term" value="F:protein dimerization activity"/>
    <property type="evidence" value="ECO:0007669"/>
    <property type="project" value="InterPro"/>
</dbReference>
<keyword evidence="7" id="KW-0804">Transcription</keyword>
<evidence type="ECO:0000256" key="2">
    <source>
        <dbReference type="ARBA" id="ARBA00022737"/>
    </source>
</evidence>
<feature type="domain" description="PAS" evidence="11">
    <location>
        <begin position="602"/>
        <end position="653"/>
    </location>
</feature>
<dbReference type="SUPFAM" id="SSF47459">
    <property type="entry name" value="HLH, helix-loop-helix DNA-binding domain"/>
    <property type="match status" value="1"/>
</dbReference>